<accession>A0ABX0NX05</accession>
<name>A0ABX0NX05_9BURK</name>
<comment type="caution">
    <text evidence="2">The sequence shown here is derived from an EMBL/GenBank/DDBJ whole genome shotgun (WGS) entry which is preliminary data.</text>
</comment>
<reference evidence="2 3" key="1">
    <citation type="submission" date="2019-10" db="EMBL/GenBank/DDBJ databases">
        <title>Taxonomy of Antarctic Massilia spp.: description of Massilia rubra sp. nov., Massilia aquatica sp. nov., Massilia mucilaginosa sp. nov., Massilia frigida sp. nov. isolated from streams, lakes and regoliths.</title>
        <authorList>
            <person name="Holochova P."/>
            <person name="Sedlacek I."/>
            <person name="Kralova S."/>
            <person name="Maslanova I."/>
            <person name="Busse H.-J."/>
            <person name="Stankova E."/>
            <person name="Vrbovska V."/>
            <person name="Kovarovic V."/>
            <person name="Bartak M."/>
            <person name="Svec P."/>
            <person name="Pantucek R."/>
        </authorList>
    </citation>
    <scope>NUCLEOTIDE SEQUENCE [LARGE SCALE GENOMIC DNA]</scope>
    <source>
        <strain evidence="2 3">CCM 8733</strain>
    </source>
</reference>
<dbReference type="EMBL" id="WHJH01000026">
    <property type="protein sequence ID" value="NHZ91264.1"/>
    <property type="molecule type" value="Genomic_DNA"/>
</dbReference>
<keyword evidence="3" id="KW-1185">Reference proteome</keyword>
<gene>
    <name evidence="2" type="ORF">F2P45_19915</name>
</gene>
<evidence type="ECO:0000256" key="1">
    <source>
        <dbReference type="SAM" id="SignalP"/>
    </source>
</evidence>
<evidence type="ECO:0000313" key="2">
    <source>
        <dbReference type="EMBL" id="NHZ91264.1"/>
    </source>
</evidence>
<evidence type="ECO:0000313" key="3">
    <source>
        <dbReference type="Proteomes" id="UP000609726"/>
    </source>
</evidence>
<keyword evidence="1" id="KW-0732">Signal</keyword>
<sequence>MAITAILSRSTSAASLTAAGGAVAGAAAGAAGGGATGAAALGGGAGGASTGSLGLHPAMAKASGIDKQRTFKCLIMAGSRNRRGSAWRCREKYNNFIKASQSYTRADAAQSVITAAFYRLALAPRLGAPPWCFGRRRGRLAGPCAAPRRWYDDAPNARPPARSPPHMTNMDPYKVLEEARPMLDAVLTQAGLQAPGEPLDLEALRAPFSQWLQAQPVGREDLGFFVGLAGAFISHYLADTADASVQVDGERISVRVPLAGGMERRFDPYAAASSLILKKGSVADFLASVRA</sequence>
<feature type="chain" id="PRO_5047229346" evidence="1">
    <location>
        <begin position="25"/>
        <end position="291"/>
    </location>
</feature>
<dbReference type="Proteomes" id="UP000609726">
    <property type="component" value="Unassembled WGS sequence"/>
</dbReference>
<proteinExistence type="predicted"/>
<protein>
    <submittedName>
        <fullName evidence="2">Uncharacterized protein</fullName>
    </submittedName>
</protein>
<organism evidence="2 3">
    <name type="scientific">Massilia mucilaginosa</name>
    <dbReference type="NCBI Taxonomy" id="2609282"/>
    <lineage>
        <taxon>Bacteria</taxon>
        <taxon>Pseudomonadati</taxon>
        <taxon>Pseudomonadota</taxon>
        <taxon>Betaproteobacteria</taxon>
        <taxon>Burkholderiales</taxon>
        <taxon>Oxalobacteraceae</taxon>
        <taxon>Telluria group</taxon>
        <taxon>Massilia</taxon>
    </lineage>
</organism>
<feature type="signal peptide" evidence="1">
    <location>
        <begin position="1"/>
        <end position="24"/>
    </location>
</feature>